<feature type="region of interest" description="Disordered" evidence="1">
    <location>
        <begin position="1"/>
        <end position="46"/>
    </location>
</feature>
<accession>A0ABP6XE25</accession>
<evidence type="ECO:0000313" key="3">
    <source>
        <dbReference type="Proteomes" id="UP001500707"/>
    </source>
</evidence>
<dbReference type="Proteomes" id="UP001500707">
    <property type="component" value="Unassembled WGS sequence"/>
</dbReference>
<reference evidence="3" key="1">
    <citation type="journal article" date="2019" name="Int. J. Syst. Evol. Microbiol.">
        <title>The Global Catalogue of Microorganisms (GCM) 10K type strain sequencing project: providing services to taxonomists for standard genome sequencing and annotation.</title>
        <authorList>
            <consortium name="The Broad Institute Genomics Platform"/>
            <consortium name="The Broad Institute Genome Sequencing Center for Infectious Disease"/>
            <person name="Wu L."/>
            <person name="Ma J."/>
        </authorList>
    </citation>
    <scope>NUCLEOTIDE SEQUENCE [LARGE SCALE GENOMIC DNA]</scope>
    <source>
        <strain evidence="3">JCM 17656</strain>
    </source>
</reference>
<gene>
    <name evidence="2" type="ORF">GCM10022295_54870</name>
</gene>
<feature type="compositionally biased region" description="Gly residues" evidence="1">
    <location>
        <begin position="1"/>
        <end position="12"/>
    </location>
</feature>
<name>A0ABP6XE25_9ACTN</name>
<comment type="caution">
    <text evidence="2">The sequence shown here is derived from an EMBL/GenBank/DDBJ whole genome shotgun (WGS) entry which is preliminary data.</text>
</comment>
<keyword evidence="3" id="KW-1185">Reference proteome</keyword>
<evidence type="ECO:0000256" key="1">
    <source>
        <dbReference type="SAM" id="MobiDB-lite"/>
    </source>
</evidence>
<evidence type="ECO:0008006" key="4">
    <source>
        <dbReference type="Google" id="ProtNLM"/>
    </source>
</evidence>
<evidence type="ECO:0000313" key="2">
    <source>
        <dbReference type="EMBL" id="GAA3565786.1"/>
    </source>
</evidence>
<organism evidence="2 3">
    <name type="scientific">Streptomyces osmaniensis</name>
    <dbReference type="NCBI Taxonomy" id="593134"/>
    <lineage>
        <taxon>Bacteria</taxon>
        <taxon>Bacillati</taxon>
        <taxon>Actinomycetota</taxon>
        <taxon>Actinomycetes</taxon>
        <taxon>Kitasatosporales</taxon>
        <taxon>Streptomycetaceae</taxon>
        <taxon>Streptomyces</taxon>
    </lineage>
</organism>
<protein>
    <recommendedName>
        <fullName evidence="4">Lipoprotein CseA</fullName>
    </recommendedName>
</protein>
<dbReference type="EMBL" id="BAABCE010000011">
    <property type="protein sequence ID" value="GAA3565786.1"/>
    <property type="molecule type" value="Genomic_DNA"/>
</dbReference>
<sequence length="253" mass="26073">MRGLGTTTGGTGHTETGDEDTDRGDRATDGDSEGTGSARSGPGSGPVRGTLQAAFTAMAVVVALALFASACATGGTGARDEGPAHADLAGGSAVSPSAVASASAVPDRTQAVRLVKADPVVSTEVKRELKPCVSDDYPIDVSYGDLTGGPEDDIVVNVLSCGDGVGVASYVYREQSGAYRNVFKSEEPPVYAEIDRGYLVVTKQVYAKDDGLSNPSSEDVISYQWKSDRFDRKFSTRTDYGSLGGDDSPAPDG</sequence>
<proteinExistence type="predicted"/>